<evidence type="ECO:0000313" key="4">
    <source>
        <dbReference type="EMBL" id="MFC0388845.1"/>
    </source>
</evidence>
<dbReference type="PIRSF" id="PIRSF001235">
    <property type="entry name" value="Amidase_carbamoylase"/>
    <property type="match status" value="1"/>
</dbReference>
<dbReference type="InterPro" id="IPR010158">
    <property type="entry name" value="Amidase_Cbmase"/>
</dbReference>
<dbReference type="InterPro" id="IPR036264">
    <property type="entry name" value="Bact_exopeptidase_dim_dom"/>
</dbReference>
<gene>
    <name evidence="4" type="ORF">ACFFIC_25340</name>
</gene>
<dbReference type="SUPFAM" id="SSF55031">
    <property type="entry name" value="Bacterial exopeptidase dimerisation domain"/>
    <property type="match status" value="1"/>
</dbReference>
<dbReference type="Pfam" id="PF01546">
    <property type="entry name" value="Peptidase_M20"/>
    <property type="match status" value="1"/>
</dbReference>
<dbReference type="NCBIfam" id="TIGR01879">
    <property type="entry name" value="hydantase"/>
    <property type="match status" value="1"/>
</dbReference>
<dbReference type="InterPro" id="IPR011650">
    <property type="entry name" value="Peptidase_M20_dimer"/>
</dbReference>
<name>A0ABV6IYY9_9PROT</name>
<dbReference type="Gene3D" id="3.30.70.360">
    <property type="match status" value="1"/>
</dbReference>
<comment type="caution">
    <text evidence="4">The sequence shown here is derived from an EMBL/GenBank/DDBJ whole genome shotgun (WGS) entry which is preliminary data.</text>
</comment>
<dbReference type="Gene3D" id="3.40.630.10">
    <property type="entry name" value="Zn peptidases"/>
    <property type="match status" value="1"/>
</dbReference>
<dbReference type="SUPFAM" id="SSF53187">
    <property type="entry name" value="Zn-dependent exopeptidases"/>
    <property type="match status" value="1"/>
</dbReference>
<organism evidence="4 5">
    <name type="scientific">Muricoccus vinaceus</name>
    <dbReference type="NCBI Taxonomy" id="424704"/>
    <lineage>
        <taxon>Bacteria</taxon>
        <taxon>Pseudomonadati</taxon>
        <taxon>Pseudomonadota</taxon>
        <taxon>Alphaproteobacteria</taxon>
        <taxon>Acetobacterales</taxon>
        <taxon>Roseomonadaceae</taxon>
        <taxon>Muricoccus</taxon>
    </lineage>
</organism>
<dbReference type="CDD" id="cd03884">
    <property type="entry name" value="M20_bAS"/>
    <property type="match status" value="1"/>
</dbReference>
<comment type="similarity">
    <text evidence="1">Belongs to the peptidase M20 family.</text>
</comment>
<dbReference type="EMBL" id="JBHLVZ010000084">
    <property type="protein sequence ID" value="MFC0388845.1"/>
    <property type="molecule type" value="Genomic_DNA"/>
</dbReference>
<evidence type="ECO:0000259" key="3">
    <source>
        <dbReference type="Pfam" id="PF07687"/>
    </source>
</evidence>
<dbReference type="Pfam" id="PF07687">
    <property type="entry name" value="M20_dimer"/>
    <property type="match status" value="1"/>
</dbReference>
<evidence type="ECO:0000256" key="1">
    <source>
        <dbReference type="ARBA" id="ARBA00006153"/>
    </source>
</evidence>
<keyword evidence="2" id="KW-0378">Hydrolase</keyword>
<sequence length="429" mass="45734">MSASTAPNLIAAVSEQRQWDRLMELAKLGAITGADGSPGVNRPCLSPLDREARRLMIGWAEGLGLAVTVDEIGNLFFRHEGTDAEAAPVLTGSHMDSQPNGGRFDGIWGVVAGLEAVQAIREAGVATKRPIEVVAWTNEEGGRFAPGCMGSMAWAHFKPANAWDAVADLEGVTFRQALDEHRKAEADLARRPLGGKPFAYLEAHIEQGPLLEAEGKDIGVVTGIQGSRWFIVEITGETAHAGTSPVSTRKDAVQDMIRAITALNALMTDPTDVLRFTVGQIEVFPNTSNTVADRVRFTIDFRHPDKELLITNGDAIEPTIRSAVKGCEVAVTERFHALPVEFDALVTDAVEDAATAQGLAAVRMPSGAFHDAQFMVPICPAGMLFVPSRNGVSHNPAEYSSAPQLAAGTRVLAAALVELANKETTAPVF</sequence>
<reference evidence="4 5" key="1">
    <citation type="submission" date="2024-09" db="EMBL/GenBank/DDBJ databases">
        <authorList>
            <person name="Sun Q."/>
            <person name="Mori K."/>
        </authorList>
    </citation>
    <scope>NUCLEOTIDE SEQUENCE [LARGE SCALE GENOMIC DNA]</scope>
    <source>
        <strain evidence="4 5">CCM 7468</strain>
    </source>
</reference>
<dbReference type="InterPro" id="IPR002933">
    <property type="entry name" value="Peptidase_M20"/>
</dbReference>
<accession>A0ABV6IYY9</accession>
<dbReference type="Proteomes" id="UP001589789">
    <property type="component" value="Unassembled WGS sequence"/>
</dbReference>
<dbReference type="RefSeq" id="WP_377055627.1">
    <property type="nucleotide sequence ID" value="NZ_JBHLVZ010000084.1"/>
</dbReference>
<keyword evidence="5" id="KW-1185">Reference proteome</keyword>
<evidence type="ECO:0000313" key="5">
    <source>
        <dbReference type="Proteomes" id="UP001589789"/>
    </source>
</evidence>
<evidence type="ECO:0000256" key="2">
    <source>
        <dbReference type="ARBA" id="ARBA00022801"/>
    </source>
</evidence>
<protein>
    <submittedName>
        <fullName evidence="4">M20 family metallo-hydrolase</fullName>
    </submittedName>
</protein>
<feature type="domain" description="Peptidase M20 dimerisation" evidence="3">
    <location>
        <begin position="223"/>
        <end position="307"/>
    </location>
</feature>
<proteinExistence type="inferred from homology"/>
<dbReference type="PANTHER" id="PTHR32494:SF5">
    <property type="entry name" value="ALLANTOATE AMIDOHYDROLASE"/>
    <property type="match status" value="1"/>
</dbReference>
<dbReference type="PANTHER" id="PTHR32494">
    <property type="entry name" value="ALLANTOATE DEIMINASE-RELATED"/>
    <property type="match status" value="1"/>
</dbReference>